<dbReference type="InterPro" id="IPR003651">
    <property type="entry name" value="Endonuclease3_FeS-loop_motif"/>
</dbReference>
<dbReference type="FunCoup" id="A0A1U8BLP7">
    <property type="interactions" value="1660"/>
</dbReference>
<dbReference type="GO" id="GO:0046872">
    <property type="term" value="F:metal ion binding"/>
    <property type="evidence" value="ECO:0007669"/>
    <property type="project" value="UniProtKB-KW"/>
</dbReference>
<feature type="compositionally biased region" description="Polar residues" evidence="10">
    <location>
        <begin position="1984"/>
        <end position="1998"/>
    </location>
</feature>
<keyword evidence="5" id="KW-0479">Metal-binding</keyword>
<dbReference type="SMART" id="SM00525">
    <property type="entry name" value="FES"/>
    <property type="match status" value="1"/>
</dbReference>
<dbReference type="SMART" id="SM00478">
    <property type="entry name" value="ENDO3c"/>
    <property type="match status" value="1"/>
</dbReference>
<evidence type="ECO:0000256" key="2">
    <source>
        <dbReference type="ARBA" id="ARBA00004123"/>
    </source>
</evidence>
<evidence type="ECO:0000313" key="12">
    <source>
        <dbReference type="Proteomes" id="UP000189703"/>
    </source>
</evidence>
<evidence type="ECO:0000256" key="1">
    <source>
        <dbReference type="ARBA" id="ARBA00001966"/>
    </source>
</evidence>
<dbReference type="GO" id="GO:0006284">
    <property type="term" value="P:base-excision repair"/>
    <property type="evidence" value="ECO:0007669"/>
    <property type="project" value="InterPro"/>
</dbReference>
<dbReference type="FunFam" id="1.10.1670.10:FF:000004">
    <property type="entry name" value="DNA glycosylase/AP lyase ROS1"/>
    <property type="match status" value="1"/>
</dbReference>
<gene>
    <name evidence="13" type="primary">LOC104612499</name>
</gene>
<dbReference type="InterPro" id="IPR028925">
    <property type="entry name" value="RRM_DME"/>
</dbReference>
<evidence type="ECO:0000256" key="4">
    <source>
        <dbReference type="ARBA" id="ARBA00022485"/>
    </source>
</evidence>
<feature type="compositionally biased region" description="Basic residues" evidence="10">
    <location>
        <begin position="357"/>
        <end position="367"/>
    </location>
</feature>
<dbReference type="OMA" id="WWESERE"/>
<reference evidence="13" key="1">
    <citation type="submission" date="2025-08" db="UniProtKB">
        <authorList>
            <consortium name="RefSeq"/>
        </authorList>
    </citation>
    <scope>IDENTIFICATION</scope>
</reference>
<dbReference type="Pfam" id="PF15628">
    <property type="entry name" value="RRM_DME"/>
    <property type="match status" value="1"/>
</dbReference>
<dbReference type="SUPFAM" id="SSF48150">
    <property type="entry name" value="DNA-glycosylase"/>
    <property type="match status" value="1"/>
</dbReference>
<dbReference type="GeneID" id="104612499"/>
<proteinExistence type="inferred from homology"/>
<feature type="compositionally biased region" description="Pro residues" evidence="10">
    <location>
        <begin position="26"/>
        <end position="37"/>
    </location>
</feature>
<evidence type="ECO:0000256" key="10">
    <source>
        <dbReference type="SAM" id="MobiDB-lite"/>
    </source>
</evidence>
<feature type="compositionally biased region" description="Low complexity" evidence="10">
    <location>
        <begin position="583"/>
        <end position="595"/>
    </location>
</feature>
<keyword evidence="12" id="KW-1185">Reference proteome</keyword>
<dbReference type="GO" id="GO:0051539">
    <property type="term" value="F:4 iron, 4 sulfur cluster binding"/>
    <property type="evidence" value="ECO:0007669"/>
    <property type="project" value="UniProtKB-KW"/>
</dbReference>
<keyword evidence="7" id="KW-0411">Iron-sulfur</keyword>
<dbReference type="GO" id="GO:0005634">
    <property type="term" value="C:nucleus"/>
    <property type="evidence" value="ECO:0007669"/>
    <property type="project" value="UniProtKB-SubCell"/>
</dbReference>
<evidence type="ECO:0000256" key="8">
    <source>
        <dbReference type="ARBA" id="ARBA00023125"/>
    </source>
</evidence>
<comment type="subcellular location">
    <subcellularLocation>
        <location evidence="2">Nucleus</location>
    </subcellularLocation>
</comment>
<dbReference type="GO" id="GO:0141166">
    <property type="term" value="P:chromosomal 5-methylcytosine DNA demethylation pathway"/>
    <property type="evidence" value="ECO:0007669"/>
    <property type="project" value="InterPro"/>
</dbReference>
<dbReference type="Proteomes" id="UP000189703">
    <property type="component" value="Unplaced"/>
</dbReference>
<accession>A0A1U8BLP7</accession>
<evidence type="ECO:0000256" key="7">
    <source>
        <dbReference type="ARBA" id="ARBA00023014"/>
    </source>
</evidence>
<dbReference type="PANTHER" id="PTHR46213">
    <property type="entry name" value="TRANSCRIPTIONAL ACTIVATOR DEMETER"/>
    <property type="match status" value="1"/>
</dbReference>
<feature type="region of interest" description="Disordered" evidence="10">
    <location>
        <begin position="1087"/>
        <end position="1108"/>
    </location>
</feature>
<sequence>MDFISGVSIPGGKEQQIQGSWIPVTPARPVPTRPQPVPVNREGSQLETQSDPPELLQGTPTSNEAVRFHDSVLLVDHSIALDNWEAALAGNNRGSINMAGTHTQAFTDASACWNSSLFGDLFASTTPSSAAVPQWGNNNVVDSFFFPTEYSNIGQGSSNSARLLLENQGFLQIPPHNGFPVSHRPTYDLNALPKSVTDNVMDGATSFQFVPITPEKGKRVENHQLSEIANISVEERSNEGKEKHELSKLNEGNYAELELAGEKLPEPMVDASFTSLAGENNHRTEENHNRVKGGDHVIVENQNPANGDDHHLDLNKTPQQKPKRKKIRPKVVVEGKPKRPRKSVTPKQTSAKENPSGKRKYVRKKGLRASDTPPAAVLEKTNDPSVERAVRSCKRALDFNLDDQTRVETPGTSFGHQEGLPHRRDNSAYMWDLNLNSESQEQDLCTGINSGSRTRSTVQLGQGIEVTVHNTAGGIAYDLNCSMNQLIKDYISLPEIPAPTTPVSQRKDLKRRNLKVLARNRNQIGTTIACQNNGENDHQHLMHQHAHVDRTGNLALNTGIASVNNEGAAPIILQSGPQLIPKSSSHPDSSVHVPVAETTQTRGSKRGHSHSVDGTHLCSMNLTGVQYNSFKAYQSIHQGNELQSKSSPCMYFPEIYKKKRTKKSRNAIFSTSASAASLEDSCNQAKQTYYGRLGTRLSGIDGTWRPKNGVNKSIQDVYVTSTSAQHHHPMQNVSKELLWHTDAPQGTAIDDLQTSQFMLTFGFIAKTKKKRSNRPYRVRDLASLAAIAQCTQLPQSHPRTPISGNRQRSDTFHAPQSCLEALASDNYPKIITKKRAKRSSHINLKLFSSTNAWQLQKQKGSFYESLTKSIGWPYMISIDELVYRLKHLTISTNRNAGKEQNALIPYIGDGRIVSFEGPRRKLRPKVDLDPETNRVWNLLMGKEGSEGIDEMDEDKKKWWDKERTIFHGRAASFIQRMHTLQGDRRFSQWKGSVVDSVIGVFLTQNVSDHLSSSAFMALAARFPLRATNNHEAYQEDGMDILIEEPDVCIPDLDDTIKWNEKMSNRPVCDQESMILHDAEHMEEREMANSNESFESNVLNSSPTDNSNSRLTVVQDSLLEMFHESPENRTDSITTRTEFQDFAEVEDRREKEDVVSSQNSVDSSIFQITERIKSFPESNSEEEDLATGHKSKSFNARTSFTELLQMSETTKFLEFYNYESDNILDSLEDSLESIFPSNYLDPHAQVPIIPSSKDNLHMIPELGVLEVDSLEVLGEEIRSSLPSTLSEISESKEDCMVKGPGPVPDTVSEMIIKQNETSSGETAQRADSSASSSNHTDTVNQLCSSPSEACSKKDPHSSRHQQEERIENSHPKGVPIAETKKLDVLTERQNSSGDALDVMESTCLIGKQKPIDMEVVKSNFLEQMPAGITKDTMKQKRGKVEAEKSNEFDWDNLRREAYAKSGKRERSSDMMDSLDWEAVRCADVKEIADTIKERGMNNRLAERIKDFLNRLVREHEGIDLEWLRDIPPDKAKEYLLSVRGLGLKSVECVRLLTLHHLAFPVDTNVGRIAVRLGWVPLQPLPDSLQLHLLELYPVLETIQKYLWPRLCKLDQRTLYELHYQMITFGKVFCTKSKPNCNACPMRTECKHFASAFASARLALPMPEEKGLVSSTAPIVADQTPHVRTHPVLLPPPVPSPVSGATSETHNCEPIIEVPATPERECKEITESDIEDAFSEDPDEIPVIKLNIEEFKLNLQKYIEENKMELQEGDMSKALVALTPEAASIPVTKLKNINRLRTEHQVYELPDSHQLLLGVDRREHDDPCPYLLAIWTPGETAESIEPPKDNCSSQGLGNFCNEKTCFRCNSKREENSQTVRGTLLIPCRTAMRGSFPLNGTYFQVNEVFADHDSSLNPIDVPRAWLWNLRRRIVYFGTSIPTIFRGLSQEEIQNCFWRGFVCVRGFDQRTRVPRPLQLRFHSPASKLPKTKAQTAGQEKTQPNER</sequence>
<dbReference type="CDD" id="cd00056">
    <property type="entry name" value="ENDO3c"/>
    <property type="match status" value="1"/>
</dbReference>
<keyword evidence="6" id="KW-0408">Iron</keyword>
<organism evidence="12 13">
    <name type="scientific">Nelumbo nucifera</name>
    <name type="common">Sacred lotus</name>
    <dbReference type="NCBI Taxonomy" id="4432"/>
    <lineage>
        <taxon>Eukaryota</taxon>
        <taxon>Viridiplantae</taxon>
        <taxon>Streptophyta</taxon>
        <taxon>Embryophyta</taxon>
        <taxon>Tracheophyta</taxon>
        <taxon>Spermatophyta</taxon>
        <taxon>Magnoliopsida</taxon>
        <taxon>Proteales</taxon>
        <taxon>Nelumbonaceae</taxon>
        <taxon>Nelumbo</taxon>
    </lineage>
</organism>
<protein>
    <submittedName>
        <fullName evidence="13">Transcriptional activator DEMETER-like isoform X1</fullName>
    </submittedName>
</protein>
<comment type="similarity">
    <text evidence="3">Belongs to the DNA glycosylase family. DEMETER subfamily.</text>
</comment>
<feature type="domain" description="HhH-GPD" evidence="11">
    <location>
        <begin position="1464"/>
        <end position="1606"/>
    </location>
</feature>
<dbReference type="Gene3D" id="1.10.1670.10">
    <property type="entry name" value="Helix-hairpin-Helix base-excision DNA repair enzymes (C-terminal)"/>
    <property type="match status" value="1"/>
</dbReference>
<keyword evidence="8" id="KW-0238">DNA-binding</keyword>
<dbReference type="InterPro" id="IPR011257">
    <property type="entry name" value="DNA_glycosylase"/>
</dbReference>
<dbReference type="KEGG" id="nnu:104612499"/>
<dbReference type="PANTHER" id="PTHR46213:SF13">
    <property type="entry name" value="DEMETER-LIKE PROTEIN 2-RELATED"/>
    <property type="match status" value="1"/>
</dbReference>
<feature type="region of interest" description="Disordered" evidence="10">
    <location>
        <begin position="1976"/>
        <end position="1998"/>
    </location>
</feature>
<feature type="region of interest" description="Disordered" evidence="10">
    <location>
        <begin position="580"/>
        <end position="612"/>
    </location>
</feature>
<evidence type="ECO:0000256" key="9">
    <source>
        <dbReference type="ARBA" id="ARBA00023242"/>
    </source>
</evidence>
<feature type="region of interest" description="Disordered" evidence="10">
    <location>
        <begin position="1"/>
        <end position="60"/>
    </location>
</feature>
<dbReference type="InterPro" id="IPR023170">
    <property type="entry name" value="HhH_base_excis_C"/>
</dbReference>
<feature type="region of interest" description="Disordered" evidence="10">
    <location>
        <begin position="299"/>
        <end position="388"/>
    </location>
</feature>
<feature type="compositionally biased region" description="Polar residues" evidence="10">
    <location>
        <begin position="1313"/>
        <end position="1347"/>
    </location>
</feature>
<comment type="cofactor">
    <cofactor evidence="1">
        <name>[4Fe-4S] cluster</name>
        <dbReference type="ChEBI" id="CHEBI:49883"/>
    </cofactor>
</comment>
<dbReference type="GO" id="GO:0003677">
    <property type="term" value="F:DNA binding"/>
    <property type="evidence" value="ECO:0007669"/>
    <property type="project" value="UniProtKB-KW"/>
</dbReference>
<evidence type="ECO:0000259" key="11">
    <source>
        <dbReference type="SMART" id="SM00478"/>
    </source>
</evidence>
<dbReference type="InterPro" id="IPR003265">
    <property type="entry name" value="HhH-GPD_domain"/>
</dbReference>
<evidence type="ECO:0000313" key="13">
    <source>
        <dbReference type="RefSeq" id="XP_010278236.1"/>
    </source>
</evidence>
<keyword evidence="9" id="KW-0539">Nucleus</keyword>
<dbReference type="InterPro" id="IPR028924">
    <property type="entry name" value="Perm-CXXC"/>
</dbReference>
<feature type="region of interest" description="Disordered" evidence="10">
    <location>
        <begin position="1684"/>
        <end position="1703"/>
    </location>
</feature>
<name>A0A1U8BLP7_NELNU</name>
<dbReference type="InterPro" id="IPR044811">
    <property type="entry name" value="DME/ROS1"/>
</dbReference>
<dbReference type="RefSeq" id="XP_010278236.1">
    <property type="nucleotide sequence ID" value="XM_010279934.2"/>
</dbReference>
<dbReference type="Pfam" id="PF15629">
    <property type="entry name" value="Perm-CXXC"/>
    <property type="match status" value="1"/>
</dbReference>
<dbReference type="GO" id="GO:0035514">
    <property type="term" value="F:DNA demethylase activity"/>
    <property type="evidence" value="ECO:0007669"/>
    <property type="project" value="InterPro"/>
</dbReference>
<evidence type="ECO:0000256" key="5">
    <source>
        <dbReference type="ARBA" id="ARBA00022723"/>
    </source>
</evidence>
<dbReference type="InParanoid" id="A0A1U8BLP7"/>
<evidence type="ECO:0000256" key="6">
    <source>
        <dbReference type="ARBA" id="ARBA00023004"/>
    </source>
</evidence>
<dbReference type="Gene3D" id="1.10.340.30">
    <property type="entry name" value="Hypothetical protein, domain 2"/>
    <property type="match status" value="1"/>
</dbReference>
<dbReference type="eggNOG" id="ENOG502QQKH">
    <property type="taxonomic scope" value="Eukaryota"/>
</dbReference>
<feature type="compositionally biased region" description="Basic and acidic residues" evidence="10">
    <location>
        <begin position="1349"/>
        <end position="1369"/>
    </location>
</feature>
<keyword evidence="4" id="KW-0004">4Fe-4S</keyword>
<dbReference type="OrthoDB" id="5607at2759"/>
<dbReference type="GO" id="GO:0019104">
    <property type="term" value="F:DNA N-glycosylase activity"/>
    <property type="evidence" value="ECO:0007669"/>
    <property type="project" value="InterPro"/>
</dbReference>
<feature type="compositionally biased region" description="Polar residues" evidence="10">
    <location>
        <begin position="42"/>
        <end position="51"/>
    </location>
</feature>
<feature type="region of interest" description="Disordered" evidence="10">
    <location>
        <begin position="1282"/>
        <end position="1381"/>
    </location>
</feature>
<evidence type="ECO:0000256" key="3">
    <source>
        <dbReference type="ARBA" id="ARBA00005646"/>
    </source>
</evidence>